<dbReference type="KEGG" id="ial:IALB_1957"/>
<dbReference type="OrthoDB" id="9814048at2"/>
<dbReference type="EMBL" id="CP003418">
    <property type="protein sequence ID" value="AFH49663.1"/>
    <property type="molecule type" value="Genomic_DNA"/>
</dbReference>
<feature type="transmembrane region" description="Helical" evidence="1">
    <location>
        <begin position="115"/>
        <end position="141"/>
    </location>
</feature>
<keyword evidence="1" id="KW-0472">Membrane</keyword>
<gene>
    <name evidence="2" type="ordered locus">IALB_1957</name>
</gene>
<dbReference type="AlphaFoldDB" id="I0AL06"/>
<dbReference type="STRING" id="945713.IALB_1957"/>
<feature type="transmembrane region" description="Helical" evidence="1">
    <location>
        <begin position="7"/>
        <end position="30"/>
    </location>
</feature>
<keyword evidence="1" id="KW-0812">Transmembrane</keyword>
<reference evidence="2 3" key="1">
    <citation type="journal article" date="2012" name="Front. Microbiol.">
        <title>Complete genome of Ignavibacterium album, a metabolically versatile, flagellated, facultative anaerobe from the phylum Chlorobi.</title>
        <authorList>
            <person name="Liu Z."/>
            <person name="Frigaard N.-U."/>
            <person name="Vogl K."/>
            <person name="Iino T."/>
            <person name="Ohkuma M."/>
            <person name="Overmann J."/>
            <person name="Bryant D.A."/>
        </authorList>
    </citation>
    <scope>NUCLEOTIDE SEQUENCE [LARGE SCALE GENOMIC DNA]</scope>
    <source>
        <strain evidence="3">DSM 19864 / JCM 16511 / NBRC 101810 / Mat9-16</strain>
    </source>
</reference>
<evidence type="ECO:0000313" key="3">
    <source>
        <dbReference type="Proteomes" id="UP000007394"/>
    </source>
</evidence>
<dbReference type="HOGENOM" id="CLU_145261_0_0_10"/>
<dbReference type="RefSeq" id="WP_014560812.1">
    <property type="nucleotide sequence ID" value="NC_017464.1"/>
</dbReference>
<name>I0AL06_IGNAJ</name>
<protein>
    <recommendedName>
        <fullName evidence="4">DUF3021 domain-containing protein</fullName>
    </recommendedName>
</protein>
<dbReference type="Pfam" id="PF20587">
    <property type="entry name" value="DUF6789"/>
    <property type="match status" value="1"/>
</dbReference>
<accession>I0AL06</accession>
<keyword evidence="1" id="KW-1133">Transmembrane helix</keyword>
<sequence length="155" mass="16624">MKSNFSINSALVAGLASTAAMTLFTFMAPLMGISMDIPKMLASTMGAPIIVGWIAHFMIGIILAISFAVMYVPNFSTSNKIKTGAIFSLFPWLIAQILVMPMMSIMNGGTYFKGFFSGSIILAAASLMGHLVFGVVLGFIYKTDSISELKAQKVF</sequence>
<evidence type="ECO:0008006" key="4">
    <source>
        <dbReference type="Google" id="ProtNLM"/>
    </source>
</evidence>
<feature type="transmembrane region" description="Helical" evidence="1">
    <location>
        <begin position="84"/>
        <end position="103"/>
    </location>
</feature>
<feature type="transmembrane region" description="Helical" evidence="1">
    <location>
        <begin position="50"/>
        <end position="72"/>
    </location>
</feature>
<organism evidence="2 3">
    <name type="scientific">Ignavibacterium album (strain DSM 19864 / JCM 16511 / NBRC 101810 / Mat9-16)</name>
    <dbReference type="NCBI Taxonomy" id="945713"/>
    <lineage>
        <taxon>Bacteria</taxon>
        <taxon>Pseudomonadati</taxon>
        <taxon>Ignavibacteriota</taxon>
        <taxon>Ignavibacteria</taxon>
        <taxon>Ignavibacteriales</taxon>
        <taxon>Ignavibacteriaceae</taxon>
        <taxon>Ignavibacterium</taxon>
    </lineage>
</organism>
<dbReference type="InterPro" id="IPR046739">
    <property type="entry name" value="DUF6789"/>
</dbReference>
<dbReference type="eggNOG" id="ENOG50331EF">
    <property type="taxonomic scope" value="Bacteria"/>
</dbReference>
<evidence type="ECO:0000256" key="1">
    <source>
        <dbReference type="SAM" id="Phobius"/>
    </source>
</evidence>
<keyword evidence="3" id="KW-1185">Reference proteome</keyword>
<dbReference type="Proteomes" id="UP000007394">
    <property type="component" value="Chromosome"/>
</dbReference>
<evidence type="ECO:0000313" key="2">
    <source>
        <dbReference type="EMBL" id="AFH49663.1"/>
    </source>
</evidence>
<proteinExistence type="predicted"/>